<gene>
    <name evidence="2" type="ORF">RCL2_001628200</name>
    <name evidence="1" type="ORF">RclHR1_28430001</name>
</gene>
<reference evidence="2" key="2">
    <citation type="submission" date="2019-10" db="EMBL/GenBank/DDBJ databases">
        <title>Conservation and host-specific expression of non-tandemly repeated heterogenous ribosome RNA gene in arbuscular mycorrhizal fungi.</title>
        <authorList>
            <person name="Maeda T."/>
            <person name="Kobayashi Y."/>
            <person name="Nakagawa T."/>
            <person name="Ezawa T."/>
            <person name="Yamaguchi K."/>
            <person name="Bino T."/>
            <person name="Nishimoto Y."/>
            <person name="Shigenobu S."/>
            <person name="Kawaguchi M."/>
        </authorList>
    </citation>
    <scope>NUCLEOTIDE SEQUENCE</scope>
    <source>
        <strain evidence="2">HR1</strain>
    </source>
</reference>
<evidence type="ECO:0000313" key="3">
    <source>
        <dbReference type="Proteomes" id="UP000247702"/>
    </source>
</evidence>
<dbReference type="Proteomes" id="UP000247702">
    <property type="component" value="Unassembled WGS sequence"/>
</dbReference>
<evidence type="ECO:0000313" key="2">
    <source>
        <dbReference type="EMBL" id="GES89383.1"/>
    </source>
</evidence>
<dbReference type="EMBL" id="BEXD01002050">
    <property type="protein sequence ID" value="GBB96822.1"/>
    <property type="molecule type" value="Genomic_DNA"/>
</dbReference>
<dbReference type="Proteomes" id="UP000615446">
    <property type="component" value="Unassembled WGS sequence"/>
</dbReference>
<sequence>MFTNQSNFSLINKKDKAYKVALHFHNYDEFISILPERKKNNNTGKLKNIIIVSFNFKEDFIKVLNTTYIRKTLKKNESGNKSIEITEFKFNTNYKEPITPLPEQKEHEKGHIIQVFDIPLYLTKNVIRNTFSIH</sequence>
<accession>A0A2Z6R7F5</accession>
<evidence type="ECO:0000313" key="1">
    <source>
        <dbReference type="EMBL" id="GBB96822.1"/>
    </source>
</evidence>
<dbReference type="AlphaFoldDB" id="A0A2Z6R7F5"/>
<reference evidence="1 3" key="1">
    <citation type="submission" date="2017-11" db="EMBL/GenBank/DDBJ databases">
        <title>The genome of Rhizophagus clarus HR1 reveals common genetic basis of auxotrophy among arbuscular mycorrhizal fungi.</title>
        <authorList>
            <person name="Kobayashi Y."/>
        </authorList>
    </citation>
    <scope>NUCLEOTIDE SEQUENCE [LARGE SCALE GENOMIC DNA]</scope>
    <source>
        <strain evidence="1 3">HR1</strain>
    </source>
</reference>
<dbReference type="EMBL" id="BLAL01000184">
    <property type="protein sequence ID" value="GES89383.1"/>
    <property type="molecule type" value="Genomic_DNA"/>
</dbReference>
<keyword evidence="3" id="KW-1185">Reference proteome</keyword>
<proteinExistence type="predicted"/>
<organism evidence="1 3">
    <name type="scientific">Rhizophagus clarus</name>
    <dbReference type="NCBI Taxonomy" id="94130"/>
    <lineage>
        <taxon>Eukaryota</taxon>
        <taxon>Fungi</taxon>
        <taxon>Fungi incertae sedis</taxon>
        <taxon>Mucoromycota</taxon>
        <taxon>Glomeromycotina</taxon>
        <taxon>Glomeromycetes</taxon>
        <taxon>Glomerales</taxon>
        <taxon>Glomeraceae</taxon>
        <taxon>Rhizophagus</taxon>
    </lineage>
</organism>
<protein>
    <submittedName>
        <fullName evidence="1">Uncharacterized protein</fullName>
    </submittedName>
</protein>
<name>A0A2Z6R7F5_9GLOM</name>
<comment type="caution">
    <text evidence="1">The sequence shown here is derived from an EMBL/GenBank/DDBJ whole genome shotgun (WGS) entry which is preliminary data.</text>
</comment>